<dbReference type="AlphaFoldDB" id="A0A4Y7I593"/>
<evidence type="ECO:0000256" key="1">
    <source>
        <dbReference type="ARBA" id="ARBA00022737"/>
    </source>
</evidence>
<name>A0A4Y7I593_PAPSO</name>
<dbReference type="STRING" id="3469.A0A4Y7I593"/>
<dbReference type="PROSITE" id="PS50088">
    <property type="entry name" value="ANK_REPEAT"/>
    <property type="match status" value="1"/>
</dbReference>
<dbReference type="PROSITE" id="PS50297">
    <property type="entry name" value="ANK_REP_REGION"/>
    <property type="match status" value="1"/>
</dbReference>
<dbReference type="Gramene" id="RZC43944">
    <property type="protein sequence ID" value="RZC43944"/>
    <property type="gene ID" value="C5167_036893"/>
</dbReference>
<organism evidence="5 6">
    <name type="scientific">Papaver somniferum</name>
    <name type="common">Opium poppy</name>
    <dbReference type="NCBI Taxonomy" id="3469"/>
    <lineage>
        <taxon>Eukaryota</taxon>
        <taxon>Viridiplantae</taxon>
        <taxon>Streptophyta</taxon>
        <taxon>Embryophyta</taxon>
        <taxon>Tracheophyta</taxon>
        <taxon>Spermatophyta</taxon>
        <taxon>Magnoliopsida</taxon>
        <taxon>Ranunculales</taxon>
        <taxon>Papaveraceae</taxon>
        <taxon>Papaveroideae</taxon>
        <taxon>Papaver</taxon>
    </lineage>
</organism>
<dbReference type="PANTHER" id="PTHR24180">
    <property type="entry name" value="CYCLIN-DEPENDENT KINASE INHIBITOR 2C-RELATED"/>
    <property type="match status" value="1"/>
</dbReference>
<reference evidence="5 6" key="1">
    <citation type="journal article" date="2018" name="Science">
        <title>The opium poppy genome and morphinan production.</title>
        <authorList>
            <person name="Guo L."/>
            <person name="Winzer T."/>
            <person name="Yang X."/>
            <person name="Li Y."/>
            <person name="Ning Z."/>
            <person name="He Z."/>
            <person name="Teodor R."/>
            <person name="Lu Y."/>
            <person name="Bowser T.A."/>
            <person name="Graham I.A."/>
            <person name="Ye K."/>
        </authorList>
    </citation>
    <scope>NUCLEOTIDE SEQUENCE [LARGE SCALE GENOMIC DNA]</scope>
    <source>
        <strain evidence="6">cv. HN1</strain>
        <tissue evidence="5">Leaves</tissue>
    </source>
</reference>
<keyword evidence="6" id="KW-1185">Reference proteome</keyword>
<evidence type="ECO:0000313" key="5">
    <source>
        <dbReference type="EMBL" id="RZC43944.1"/>
    </source>
</evidence>
<keyword evidence="1" id="KW-0677">Repeat</keyword>
<dbReference type="Gene3D" id="1.25.40.20">
    <property type="entry name" value="Ankyrin repeat-containing domain"/>
    <property type="match status" value="1"/>
</dbReference>
<dbReference type="InterPro" id="IPR036770">
    <property type="entry name" value="Ankyrin_rpt-contain_sf"/>
</dbReference>
<dbReference type="InterPro" id="IPR002110">
    <property type="entry name" value="Ankyrin_rpt"/>
</dbReference>
<dbReference type="SMART" id="SM00248">
    <property type="entry name" value="ANK"/>
    <property type="match status" value="2"/>
</dbReference>
<evidence type="ECO:0000256" key="4">
    <source>
        <dbReference type="SAM" id="MobiDB-lite"/>
    </source>
</evidence>
<keyword evidence="2 3" id="KW-0040">ANK repeat</keyword>
<accession>A0A4Y7I593</accession>
<protein>
    <submittedName>
        <fullName evidence="5">Uncharacterized protein</fullName>
    </submittedName>
</protein>
<evidence type="ECO:0000256" key="2">
    <source>
        <dbReference type="ARBA" id="ARBA00023043"/>
    </source>
</evidence>
<dbReference type="Pfam" id="PF12796">
    <property type="entry name" value="Ank_2"/>
    <property type="match status" value="1"/>
</dbReference>
<dbReference type="PANTHER" id="PTHR24180:SF29">
    <property type="entry name" value="E3 UBIQUITIN-PROTEIN LIGASE XBAT35-RELATED"/>
    <property type="match status" value="1"/>
</dbReference>
<dbReference type="Proteomes" id="UP000316621">
    <property type="component" value="Chromosome 1"/>
</dbReference>
<feature type="compositionally biased region" description="Polar residues" evidence="4">
    <location>
        <begin position="243"/>
        <end position="258"/>
    </location>
</feature>
<feature type="repeat" description="ANK" evidence="3">
    <location>
        <begin position="39"/>
        <end position="72"/>
    </location>
</feature>
<feature type="region of interest" description="Disordered" evidence="4">
    <location>
        <begin position="237"/>
        <end position="265"/>
    </location>
</feature>
<proteinExistence type="predicted"/>
<gene>
    <name evidence="5" type="ORF">C5167_036893</name>
</gene>
<dbReference type="SUPFAM" id="SSF48403">
    <property type="entry name" value="Ankyrin repeat"/>
    <property type="match status" value="1"/>
</dbReference>
<sequence>MGQQQSKEELLYQQVKKRNIKKIRALRREGVGLEWVDKQGYTPLIVACMDPKLITVAKTLIELGADVNASRTNSPSGTPIYGAALKGLDQTVKLLLMHGPHGDIFFINKQDANPREVISLREAKLKEPNFQHTEPSLVIVGKSSKTKHLFFAESFSDQQQLQRFFRACNGNEIQHVLNGIYPPEPNSPTALLANPPPFTLEDEDMELAMTLSASLQYSVNPDISSTSVFEVGSSSSYPAETASIPSIDSTTLESQPTPAISEGTEDDQMNYASAFFGEYNALNNASPIDMSTTTAADRRPAKTGVATEDVGGTNSSCIICYDAPRE</sequence>
<evidence type="ECO:0000313" key="6">
    <source>
        <dbReference type="Proteomes" id="UP000316621"/>
    </source>
</evidence>
<evidence type="ECO:0000256" key="3">
    <source>
        <dbReference type="PROSITE-ProRule" id="PRU00023"/>
    </source>
</evidence>
<dbReference type="EMBL" id="CM010715">
    <property type="protein sequence ID" value="RZC43944.1"/>
    <property type="molecule type" value="Genomic_DNA"/>
</dbReference>
<dbReference type="InterPro" id="IPR051637">
    <property type="entry name" value="Ank_repeat_dom-contain_49"/>
</dbReference>